<dbReference type="Proteomes" id="UP000011659">
    <property type="component" value="Unassembled WGS sequence"/>
</dbReference>
<evidence type="ECO:0000313" key="2">
    <source>
        <dbReference type="Proteomes" id="UP000011659"/>
    </source>
</evidence>
<organism evidence="1 2">
    <name type="scientific">Haloarcula marismortui ATCC 33800</name>
    <dbReference type="NCBI Taxonomy" id="662476"/>
    <lineage>
        <taxon>Archaea</taxon>
        <taxon>Methanobacteriati</taxon>
        <taxon>Methanobacteriota</taxon>
        <taxon>Stenosarchaea group</taxon>
        <taxon>Halobacteria</taxon>
        <taxon>Halobacteriales</taxon>
        <taxon>Haloarculaceae</taxon>
        <taxon>Haloarcula</taxon>
    </lineage>
</organism>
<proteinExistence type="predicted"/>
<keyword evidence="2" id="KW-1185">Reference proteome</keyword>
<dbReference type="EMBL" id="AOLR01000008">
    <property type="protein sequence ID" value="EMA15189.1"/>
    <property type="molecule type" value="Genomic_DNA"/>
</dbReference>
<protein>
    <submittedName>
        <fullName evidence="1">Uncharacterized protein</fullName>
    </submittedName>
</protein>
<name>M0K4W9_9EURY</name>
<gene>
    <name evidence="1" type="ORF">C436_05395</name>
</gene>
<dbReference type="AlphaFoldDB" id="M0K4W9"/>
<sequence>MGEVVTRIDEVLVIEVEEGMLVVTSMSSTIMNLLGKRGSLVQNLPRLKLVKSLFKKSMRHLLS</sequence>
<comment type="caution">
    <text evidence="1">The sequence shown here is derived from an EMBL/GenBank/DDBJ whole genome shotgun (WGS) entry which is preliminary data.</text>
</comment>
<accession>M0K4W9</accession>
<reference evidence="1 2" key="1">
    <citation type="journal article" date="2014" name="PLoS Genet.">
        <title>Phylogenetically driven sequencing of extremely halophilic archaea reveals strategies for static and dynamic osmo-response.</title>
        <authorList>
            <person name="Becker E.A."/>
            <person name="Seitzer P.M."/>
            <person name="Tritt A."/>
            <person name="Larsen D."/>
            <person name="Krusor M."/>
            <person name="Yao A.I."/>
            <person name="Wu D."/>
            <person name="Madern D."/>
            <person name="Eisen J.A."/>
            <person name="Darling A.E."/>
            <person name="Facciotti M.T."/>
        </authorList>
    </citation>
    <scope>NUCLEOTIDE SEQUENCE [LARGE SCALE GENOMIC DNA]</scope>
    <source>
        <strain evidence="1 2">ATCC 33800</strain>
    </source>
</reference>
<evidence type="ECO:0000313" key="1">
    <source>
        <dbReference type="EMBL" id="EMA15189.1"/>
    </source>
</evidence>